<reference evidence="2 3" key="1">
    <citation type="submission" date="2024-06" db="EMBL/GenBank/DDBJ databases">
        <authorList>
            <person name="Steensen K."/>
            <person name="Seneca J."/>
            <person name="Bartlau N."/>
            <person name="Yu A.X."/>
            <person name="Polz M.F."/>
        </authorList>
    </citation>
    <scope>NUCLEOTIDE SEQUENCE [LARGE SCALE GENOMIC DNA]</scope>
    <source>
        <strain evidence="2 3">FF146</strain>
    </source>
</reference>
<dbReference type="RefSeq" id="WP_371730302.1">
    <property type="nucleotide sequence ID" value="NZ_JBGOOT010000006.1"/>
</dbReference>
<dbReference type="SUPFAM" id="SSF53756">
    <property type="entry name" value="UDP-Glycosyltransferase/glycogen phosphorylase"/>
    <property type="match status" value="1"/>
</dbReference>
<feature type="domain" description="Glycosyl transferase family 1" evidence="1">
    <location>
        <begin position="211"/>
        <end position="318"/>
    </location>
</feature>
<dbReference type="InterPro" id="IPR050194">
    <property type="entry name" value="Glycosyltransferase_grp1"/>
</dbReference>
<comment type="caution">
    <text evidence="2">The sequence shown here is derived from an EMBL/GenBank/DDBJ whole genome shotgun (WGS) entry which is preliminary data.</text>
</comment>
<gene>
    <name evidence="2" type="ORF">ACED38_09490</name>
</gene>
<sequence>MKKILLIVPLSTVKWGSENAGGVDSVCQQIIRSLAEKPPEGYMYEIVAIKVGTTDVELFEQYALHERVTLTFIPEKETLFGITVPGFVYHNYFLYKKIKESHPDIVHSHLISLPLFSSNNVKSILTLHSFGKIARKSRGFFNNIIFESILPKMTLSKANMITCVGDIIFDEVKGEHLHKLVKIGNPIDSSFFHAKNSRSYGDSVIRLVTCALITPRKQIDLIIELTKTLSSSINVELTIIGPDDNEYSRELKIKTENLNISEKVHWMGAMSQAQIIEQYELADLGVFLSKEETFGLAPLEMLAAGLPLISTSVGILDEKNSFFRGLGVCFIDVNRMDDEVSRILAYINSVKTIDRDEIKSIFSIDSVVEKYQVAYGNINSDK</sequence>
<evidence type="ECO:0000259" key="1">
    <source>
        <dbReference type="Pfam" id="PF00534"/>
    </source>
</evidence>
<evidence type="ECO:0000313" key="2">
    <source>
        <dbReference type="EMBL" id="MEZ8195122.1"/>
    </source>
</evidence>
<proteinExistence type="predicted"/>
<dbReference type="CDD" id="cd03801">
    <property type="entry name" value="GT4_PimA-like"/>
    <property type="match status" value="1"/>
</dbReference>
<organism evidence="2 3">
    <name type="scientific">Vibrio cortegadensis</name>
    <dbReference type="NCBI Taxonomy" id="1328770"/>
    <lineage>
        <taxon>Bacteria</taxon>
        <taxon>Pseudomonadati</taxon>
        <taxon>Pseudomonadota</taxon>
        <taxon>Gammaproteobacteria</taxon>
        <taxon>Vibrionales</taxon>
        <taxon>Vibrionaceae</taxon>
        <taxon>Vibrio</taxon>
    </lineage>
</organism>
<dbReference type="PANTHER" id="PTHR45947">
    <property type="entry name" value="SULFOQUINOVOSYL TRANSFERASE SQD2"/>
    <property type="match status" value="1"/>
</dbReference>
<dbReference type="PANTHER" id="PTHR45947:SF3">
    <property type="entry name" value="SULFOQUINOVOSYL TRANSFERASE SQD2"/>
    <property type="match status" value="1"/>
</dbReference>
<keyword evidence="3" id="KW-1185">Reference proteome</keyword>
<dbReference type="NCBIfam" id="NF038255">
    <property type="entry name" value="exopoly_VpsD"/>
    <property type="match status" value="1"/>
</dbReference>
<name>A0ABV4M6G5_9VIBR</name>
<dbReference type="Gene3D" id="3.40.50.2000">
    <property type="entry name" value="Glycogen Phosphorylase B"/>
    <property type="match status" value="2"/>
</dbReference>
<dbReference type="InterPro" id="IPR001296">
    <property type="entry name" value="Glyco_trans_1"/>
</dbReference>
<dbReference type="Proteomes" id="UP001569153">
    <property type="component" value="Unassembled WGS sequence"/>
</dbReference>
<dbReference type="Pfam" id="PF00534">
    <property type="entry name" value="Glycos_transf_1"/>
    <property type="match status" value="1"/>
</dbReference>
<protein>
    <submittedName>
        <fullName evidence="2">VpsD family glycosyltransferase</fullName>
    </submittedName>
</protein>
<evidence type="ECO:0000313" key="3">
    <source>
        <dbReference type="Proteomes" id="UP001569153"/>
    </source>
</evidence>
<dbReference type="EMBL" id="JBGOOT010000006">
    <property type="protein sequence ID" value="MEZ8195122.1"/>
    <property type="molecule type" value="Genomic_DNA"/>
</dbReference>
<accession>A0ABV4M6G5</accession>